<gene>
    <name evidence="2" type="ORF">E5J99_09600</name>
</gene>
<feature type="compositionally biased region" description="Polar residues" evidence="1">
    <location>
        <begin position="58"/>
        <end position="73"/>
    </location>
</feature>
<dbReference type="OrthoDB" id="885126at2"/>
<protein>
    <submittedName>
        <fullName evidence="2">Uncharacterized protein</fullName>
    </submittedName>
</protein>
<name>A0A4Z0PKD6_9BACT</name>
<dbReference type="EMBL" id="SRLD01000016">
    <property type="protein sequence ID" value="TGE16374.1"/>
    <property type="molecule type" value="Genomic_DNA"/>
</dbReference>
<feature type="compositionally biased region" description="Basic and acidic residues" evidence="1">
    <location>
        <begin position="77"/>
        <end position="86"/>
    </location>
</feature>
<proteinExistence type="predicted"/>
<sequence length="169" mass="18875">MEKLQTLGLILLGLAFFVWRMIGKMRETTQQELQERPVTQVPLPSTSFDDLLKQMQRQNNRGNGPAAPTTTPGGRQLPHEEARAARSLEQPAARAVSQERRVTNVSLERTAPVARRGTGMQHDKKSSPPKPPTPAADSSRRSSLNARLRSPAELRDAFVLSEILKRKFE</sequence>
<feature type="region of interest" description="Disordered" evidence="1">
    <location>
        <begin position="58"/>
        <end position="152"/>
    </location>
</feature>
<dbReference type="AlphaFoldDB" id="A0A4Z0PKD6"/>
<feature type="compositionally biased region" description="Low complexity" evidence="1">
    <location>
        <begin position="135"/>
        <end position="149"/>
    </location>
</feature>
<organism evidence="2 3">
    <name type="scientific">Hymenobacter elongatus</name>
    <dbReference type="NCBI Taxonomy" id="877208"/>
    <lineage>
        <taxon>Bacteria</taxon>
        <taxon>Pseudomonadati</taxon>
        <taxon>Bacteroidota</taxon>
        <taxon>Cytophagia</taxon>
        <taxon>Cytophagales</taxon>
        <taxon>Hymenobacteraceae</taxon>
        <taxon>Hymenobacter</taxon>
    </lineage>
</organism>
<dbReference type="RefSeq" id="WP_135497513.1">
    <property type="nucleotide sequence ID" value="NZ_SRLD01000016.1"/>
</dbReference>
<reference evidence="2 3" key="1">
    <citation type="submission" date="2019-04" db="EMBL/GenBank/DDBJ databases">
        <authorList>
            <person name="Feng G."/>
            <person name="Zhang J."/>
            <person name="Zhu H."/>
        </authorList>
    </citation>
    <scope>NUCLEOTIDE SEQUENCE [LARGE SCALE GENOMIC DNA]</scope>
    <source>
        <strain evidence="2 3">JCM 17223</strain>
    </source>
</reference>
<keyword evidence="3" id="KW-1185">Reference proteome</keyword>
<evidence type="ECO:0000313" key="2">
    <source>
        <dbReference type="EMBL" id="TGE16374.1"/>
    </source>
</evidence>
<accession>A0A4Z0PKD6</accession>
<dbReference type="Proteomes" id="UP000297739">
    <property type="component" value="Unassembled WGS sequence"/>
</dbReference>
<evidence type="ECO:0000313" key="3">
    <source>
        <dbReference type="Proteomes" id="UP000297739"/>
    </source>
</evidence>
<evidence type="ECO:0000256" key="1">
    <source>
        <dbReference type="SAM" id="MobiDB-lite"/>
    </source>
</evidence>
<comment type="caution">
    <text evidence="2">The sequence shown here is derived from an EMBL/GenBank/DDBJ whole genome shotgun (WGS) entry which is preliminary data.</text>
</comment>